<name>A0ABW5CGQ4_9PROT</name>
<dbReference type="NCBIfam" id="TIGR00229">
    <property type="entry name" value="sensory_box"/>
    <property type="match status" value="1"/>
</dbReference>
<feature type="domain" description="GGDEF" evidence="2">
    <location>
        <begin position="174"/>
        <end position="305"/>
    </location>
</feature>
<evidence type="ECO:0000313" key="4">
    <source>
        <dbReference type="Proteomes" id="UP001597296"/>
    </source>
</evidence>
<dbReference type="RefSeq" id="WP_377318263.1">
    <property type="nucleotide sequence ID" value="NZ_JBHUIY010000040.1"/>
</dbReference>
<dbReference type="Proteomes" id="UP001597296">
    <property type="component" value="Unassembled WGS sequence"/>
</dbReference>
<sequence>MNASSPPPAPAPSFETLLKTDTRLRAFNETVPAGILIVGVMDGRVLYSNRFFNQTLGLAAGGILGHGWRDLFVDQDERERMLARFVEEGEVRDFELRLRRPDGSMVWGLASLSEIPIQGEDLLLFAFVDITALKQAEAEIRRLANHDALTGLSTLRHFRDLVEHALARARRDGSQTAILFVDLDHFKPVNDTHGHDAGDAVLREVARRLLACVRASDVVGRIGGDEFVVLAENVTPALAERIAGRIVEALGHPIELGPLAIGIGASVGLAFYPHHGEEIESLLKAADAAMYRVKKSTRGGVALAG</sequence>
<gene>
    <name evidence="3" type="ORF">ACFSNB_15705</name>
</gene>
<dbReference type="NCBIfam" id="TIGR00254">
    <property type="entry name" value="GGDEF"/>
    <property type="match status" value="1"/>
</dbReference>
<keyword evidence="3" id="KW-0808">Transferase</keyword>
<dbReference type="CDD" id="cd00130">
    <property type="entry name" value="PAS"/>
    <property type="match status" value="1"/>
</dbReference>
<evidence type="ECO:0000259" key="2">
    <source>
        <dbReference type="PROSITE" id="PS50887"/>
    </source>
</evidence>
<dbReference type="SUPFAM" id="SSF55785">
    <property type="entry name" value="PYP-like sensor domain (PAS domain)"/>
    <property type="match status" value="1"/>
</dbReference>
<dbReference type="SMART" id="SM00086">
    <property type="entry name" value="PAC"/>
    <property type="match status" value="1"/>
</dbReference>
<dbReference type="InterPro" id="IPR000160">
    <property type="entry name" value="GGDEF_dom"/>
</dbReference>
<dbReference type="GO" id="GO:0052621">
    <property type="term" value="F:diguanylate cyclase activity"/>
    <property type="evidence" value="ECO:0007669"/>
    <property type="project" value="UniProtKB-EC"/>
</dbReference>
<proteinExistence type="predicted"/>
<keyword evidence="3" id="KW-0548">Nucleotidyltransferase</keyword>
<evidence type="ECO:0000313" key="3">
    <source>
        <dbReference type="EMBL" id="MFD2235253.1"/>
    </source>
</evidence>
<dbReference type="Gene3D" id="3.30.70.270">
    <property type="match status" value="1"/>
</dbReference>
<dbReference type="PANTHER" id="PTHR44757:SF2">
    <property type="entry name" value="BIOFILM ARCHITECTURE MAINTENANCE PROTEIN MBAA"/>
    <property type="match status" value="1"/>
</dbReference>
<dbReference type="SMART" id="SM00267">
    <property type="entry name" value="GGDEF"/>
    <property type="match status" value="1"/>
</dbReference>
<dbReference type="InterPro" id="IPR000014">
    <property type="entry name" value="PAS"/>
</dbReference>
<reference evidence="4" key="1">
    <citation type="journal article" date="2019" name="Int. J. Syst. Evol. Microbiol.">
        <title>The Global Catalogue of Microorganisms (GCM) 10K type strain sequencing project: providing services to taxonomists for standard genome sequencing and annotation.</title>
        <authorList>
            <consortium name="The Broad Institute Genomics Platform"/>
            <consortium name="The Broad Institute Genome Sequencing Center for Infectious Disease"/>
            <person name="Wu L."/>
            <person name="Ma J."/>
        </authorList>
    </citation>
    <scope>NUCLEOTIDE SEQUENCE [LARGE SCALE GENOMIC DNA]</scope>
    <source>
        <strain evidence="4">KCTC 15012</strain>
    </source>
</reference>
<organism evidence="3 4">
    <name type="scientific">Phaeospirillum tilakii</name>
    <dbReference type="NCBI Taxonomy" id="741673"/>
    <lineage>
        <taxon>Bacteria</taxon>
        <taxon>Pseudomonadati</taxon>
        <taxon>Pseudomonadota</taxon>
        <taxon>Alphaproteobacteria</taxon>
        <taxon>Rhodospirillales</taxon>
        <taxon>Rhodospirillaceae</taxon>
        <taxon>Phaeospirillum</taxon>
    </lineage>
</organism>
<keyword evidence="4" id="KW-1185">Reference proteome</keyword>
<dbReference type="PROSITE" id="PS50113">
    <property type="entry name" value="PAC"/>
    <property type="match status" value="1"/>
</dbReference>
<dbReference type="Gene3D" id="3.30.450.20">
    <property type="entry name" value="PAS domain"/>
    <property type="match status" value="1"/>
</dbReference>
<dbReference type="InterPro" id="IPR052155">
    <property type="entry name" value="Biofilm_reg_signaling"/>
</dbReference>
<dbReference type="InterPro" id="IPR043128">
    <property type="entry name" value="Rev_trsase/Diguanyl_cyclase"/>
</dbReference>
<protein>
    <submittedName>
        <fullName evidence="3">Diguanylate cyclase domain-containing protein</fullName>
        <ecNumber evidence="3">2.7.7.65</ecNumber>
    </submittedName>
</protein>
<dbReference type="InterPro" id="IPR035965">
    <property type="entry name" value="PAS-like_dom_sf"/>
</dbReference>
<feature type="domain" description="PAC" evidence="1">
    <location>
        <begin position="92"/>
        <end position="142"/>
    </location>
</feature>
<accession>A0ABW5CGQ4</accession>
<dbReference type="CDD" id="cd01949">
    <property type="entry name" value="GGDEF"/>
    <property type="match status" value="1"/>
</dbReference>
<dbReference type="InterPro" id="IPR001610">
    <property type="entry name" value="PAC"/>
</dbReference>
<dbReference type="SUPFAM" id="SSF55073">
    <property type="entry name" value="Nucleotide cyclase"/>
    <property type="match status" value="1"/>
</dbReference>
<dbReference type="EMBL" id="JBHUIY010000040">
    <property type="protein sequence ID" value="MFD2235253.1"/>
    <property type="molecule type" value="Genomic_DNA"/>
</dbReference>
<dbReference type="EC" id="2.7.7.65" evidence="3"/>
<dbReference type="PANTHER" id="PTHR44757">
    <property type="entry name" value="DIGUANYLATE CYCLASE DGCP"/>
    <property type="match status" value="1"/>
</dbReference>
<dbReference type="Pfam" id="PF00990">
    <property type="entry name" value="GGDEF"/>
    <property type="match status" value="1"/>
</dbReference>
<dbReference type="InterPro" id="IPR000700">
    <property type="entry name" value="PAS-assoc_C"/>
</dbReference>
<dbReference type="InterPro" id="IPR029787">
    <property type="entry name" value="Nucleotide_cyclase"/>
</dbReference>
<dbReference type="PROSITE" id="PS50887">
    <property type="entry name" value="GGDEF"/>
    <property type="match status" value="1"/>
</dbReference>
<dbReference type="Pfam" id="PF13426">
    <property type="entry name" value="PAS_9"/>
    <property type="match status" value="1"/>
</dbReference>
<comment type="caution">
    <text evidence="3">The sequence shown here is derived from an EMBL/GenBank/DDBJ whole genome shotgun (WGS) entry which is preliminary data.</text>
</comment>
<evidence type="ECO:0000259" key="1">
    <source>
        <dbReference type="PROSITE" id="PS50113"/>
    </source>
</evidence>